<proteinExistence type="predicted"/>
<dbReference type="AlphaFoldDB" id="A0A7L5DJR9"/>
<sequence>MHASSSTNSSAIPTQAPLGQLIQILLNLASPGTACYQAHQLRSDGVYRVVVRTVNGFQLVSIPAPALLLAELGILVDSDRYTISQQLGRADEKVNVVDQLVSLAHVN</sequence>
<evidence type="ECO:0000313" key="1">
    <source>
        <dbReference type="EMBL" id="QJD77692.1"/>
    </source>
</evidence>
<name>A0A7L5DJR9_9BACT</name>
<dbReference type="Proteomes" id="UP000501128">
    <property type="component" value="Chromosome"/>
</dbReference>
<accession>A0A7L5DJR9</accession>
<evidence type="ECO:0000313" key="2">
    <source>
        <dbReference type="Proteomes" id="UP000501128"/>
    </source>
</evidence>
<gene>
    <name evidence="1" type="ORF">HH216_04110</name>
</gene>
<keyword evidence="2" id="KW-1185">Reference proteome</keyword>
<dbReference type="EMBL" id="CP051677">
    <property type="protein sequence ID" value="QJD77692.1"/>
    <property type="molecule type" value="Genomic_DNA"/>
</dbReference>
<dbReference type="RefSeq" id="WP_169549636.1">
    <property type="nucleotide sequence ID" value="NZ_CP051677.1"/>
</dbReference>
<dbReference type="KEGG" id="srho:HH216_04110"/>
<reference evidence="1 2" key="1">
    <citation type="submission" date="2020-04" db="EMBL/GenBank/DDBJ databases">
        <title>Genome sequencing of novel species.</title>
        <authorList>
            <person name="Heo J."/>
            <person name="Kim S.-J."/>
            <person name="Kim J.-S."/>
            <person name="Hong S.-B."/>
            <person name="Kwon S.-W."/>
        </authorList>
    </citation>
    <scope>NUCLEOTIDE SEQUENCE [LARGE SCALE GENOMIC DNA]</scope>
    <source>
        <strain evidence="1 2">CJU-R4</strain>
    </source>
</reference>
<organism evidence="1 2">
    <name type="scientific">Spirosoma rhododendri</name>
    <dbReference type="NCBI Taxonomy" id="2728024"/>
    <lineage>
        <taxon>Bacteria</taxon>
        <taxon>Pseudomonadati</taxon>
        <taxon>Bacteroidota</taxon>
        <taxon>Cytophagia</taxon>
        <taxon>Cytophagales</taxon>
        <taxon>Cytophagaceae</taxon>
        <taxon>Spirosoma</taxon>
    </lineage>
</organism>
<protein>
    <submittedName>
        <fullName evidence="1">Uncharacterized protein</fullName>
    </submittedName>
</protein>